<evidence type="ECO:0000259" key="1">
    <source>
        <dbReference type="Pfam" id="PF01636"/>
    </source>
</evidence>
<feature type="domain" description="Aminoglycoside phosphotransferase" evidence="1">
    <location>
        <begin position="65"/>
        <end position="330"/>
    </location>
</feature>
<keyword evidence="3" id="KW-1185">Reference proteome</keyword>
<dbReference type="InParanoid" id="C7YN17"/>
<organism evidence="2 3">
    <name type="scientific">Fusarium vanettenii (strain ATCC MYA-4622 / CBS 123669 / FGSC 9596 / NRRL 45880 / 77-13-4)</name>
    <name type="common">Fusarium solani subsp. pisi</name>
    <dbReference type="NCBI Taxonomy" id="660122"/>
    <lineage>
        <taxon>Eukaryota</taxon>
        <taxon>Fungi</taxon>
        <taxon>Dikarya</taxon>
        <taxon>Ascomycota</taxon>
        <taxon>Pezizomycotina</taxon>
        <taxon>Sordariomycetes</taxon>
        <taxon>Hypocreomycetidae</taxon>
        <taxon>Hypocreales</taxon>
        <taxon>Nectriaceae</taxon>
        <taxon>Fusarium</taxon>
        <taxon>Fusarium solani species complex</taxon>
        <taxon>Fusarium vanettenii</taxon>
    </lineage>
</organism>
<evidence type="ECO:0000313" key="2">
    <source>
        <dbReference type="EMBL" id="EEU47542.1"/>
    </source>
</evidence>
<dbReference type="Pfam" id="PF01636">
    <property type="entry name" value="APH"/>
    <property type="match status" value="1"/>
</dbReference>
<proteinExistence type="predicted"/>
<dbReference type="OrthoDB" id="10003767at2759"/>
<gene>
    <name evidence="2" type="ORF">NECHADRAFT_78074</name>
</gene>
<dbReference type="eggNOG" id="ENOG502SNEF">
    <property type="taxonomic scope" value="Eukaryota"/>
</dbReference>
<dbReference type="RefSeq" id="XP_003053255.1">
    <property type="nucleotide sequence ID" value="XM_003053209.1"/>
</dbReference>
<name>C7YN17_FUSV7</name>
<dbReference type="InterPro" id="IPR011009">
    <property type="entry name" value="Kinase-like_dom_sf"/>
</dbReference>
<reference evidence="2 3" key="1">
    <citation type="journal article" date="2009" name="PLoS Genet.">
        <title>The genome of Nectria haematococca: contribution of supernumerary chromosomes to gene expansion.</title>
        <authorList>
            <person name="Coleman J.J."/>
            <person name="Rounsley S.D."/>
            <person name="Rodriguez-Carres M."/>
            <person name="Kuo A."/>
            <person name="Wasmann C.C."/>
            <person name="Grimwood J."/>
            <person name="Schmutz J."/>
            <person name="Taga M."/>
            <person name="White G.J."/>
            <person name="Zhou S."/>
            <person name="Schwartz D.C."/>
            <person name="Freitag M."/>
            <person name="Ma L.J."/>
            <person name="Danchin E.G."/>
            <person name="Henrissat B."/>
            <person name="Coutinho P.M."/>
            <person name="Nelson D.R."/>
            <person name="Straney D."/>
            <person name="Napoli C.A."/>
            <person name="Barker B.M."/>
            <person name="Gribskov M."/>
            <person name="Rep M."/>
            <person name="Kroken S."/>
            <person name="Molnar I."/>
            <person name="Rensing C."/>
            <person name="Kennell J.C."/>
            <person name="Zamora J."/>
            <person name="Farman M.L."/>
            <person name="Selker E.U."/>
            <person name="Salamov A."/>
            <person name="Shapiro H."/>
            <person name="Pangilinan J."/>
            <person name="Lindquist E."/>
            <person name="Lamers C."/>
            <person name="Grigoriev I.V."/>
            <person name="Geiser D.M."/>
            <person name="Covert S.F."/>
            <person name="Temporini E."/>
            <person name="Vanetten H.D."/>
        </authorList>
    </citation>
    <scope>NUCLEOTIDE SEQUENCE [LARGE SCALE GENOMIC DNA]</scope>
    <source>
        <strain evidence="3">ATCC MYA-4622 / CBS 123669 / FGSC 9596 / NRRL 45880 / 77-13-4</strain>
    </source>
</reference>
<dbReference type="InterPro" id="IPR051678">
    <property type="entry name" value="AGP_Transferase"/>
</dbReference>
<dbReference type="KEGG" id="nhe:NECHADRAFT_78074"/>
<dbReference type="PANTHER" id="PTHR21310:SF37">
    <property type="entry name" value="AMINOGLYCOSIDE PHOSPHOTRANSFERASE DOMAIN-CONTAINING PROTEIN"/>
    <property type="match status" value="1"/>
</dbReference>
<dbReference type="Gene3D" id="3.90.1200.10">
    <property type="match status" value="1"/>
</dbReference>
<protein>
    <recommendedName>
        <fullName evidence="1">Aminoglycoside phosphotransferase domain-containing protein</fullName>
    </recommendedName>
</protein>
<dbReference type="EMBL" id="GG698897">
    <property type="protein sequence ID" value="EEU47542.1"/>
    <property type="molecule type" value="Genomic_DNA"/>
</dbReference>
<accession>C7YN17</accession>
<dbReference type="HOGENOM" id="CLU_030115_0_1_1"/>
<dbReference type="InterPro" id="IPR002575">
    <property type="entry name" value="Aminoglycoside_PTrfase"/>
</dbReference>
<dbReference type="Proteomes" id="UP000005206">
    <property type="component" value="Chromosome 3"/>
</dbReference>
<sequence>MRDRIIDDQIRREREIFIRLLKEEKGEAICTLASSYHDGAPCHIFAVTHGSFNICFMIQFNDPLTTPADRWVVRIPFPGRVPWIDEKIDSEIATMMYIPPDEYSIGSLTMARYIAKNTTIPIPKIHAWSYEAQSPIGHAFIIMDHVQGTPLNALLFRREERWAGSPTHPSPDLARVHEQLADIYIQLRGLEFPEIGALGMPTSDSSGITIRHRPLPIEVALQEVEKLKPTEFFPEKKTFKTAREYIQALVKLGHNRLVRAEDPDMGSLEVASRVALAHNEFYKHMLTRWQWRTKSKPFVLMHGDLTLHGNNLLWDDKLNLVAVLDWEWCHAVPVSFFIPPAWLGGFYSNPIRELCCSSVGYFLEVKAFCMSIVARSKQSPLETEWQQLPQEPHCTLVLALLHPEAVDDVYWDSFIYRFYSPDGEKVAEERLMAFLKRPDVNDFLNRRVASQKRHDEKYQVYAGQVQFAFSVLGFLISTTCRPPYCFAPCEQSNPNALCVF</sequence>
<dbReference type="GeneID" id="9664246"/>
<dbReference type="AlphaFoldDB" id="C7YN17"/>
<dbReference type="Gene3D" id="3.30.200.20">
    <property type="entry name" value="Phosphorylase Kinase, domain 1"/>
    <property type="match status" value="1"/>
</dbReference>
<dbReference type="OMA" id="RFLMEWV"/>
<dbReference type="PANTHER" id="PTHR21310">
    <property type="entry name" value="AMINOGLYCOSIDE PHOSPHOTRANSFERASE-RELATED-RELATED"/>
    <property type="match status" value="1"/>
</dbReference>
<dbReference type="SUPFAM" id="SSF56112">
    <property type="entry name" value="Protein kinase-like (PK-like)"/>
    <property type="match status" value="1"/>
</dbReference>
<dbReference type="VEuPathDB" id="FungiDB:NECHADRAFT_78074"/>
<evidence type="ECO:0000313" key="3">
    <source>
        <dbReference type="Proteomes" id="UP000005206"/>
    </source>
</evidence>